<evidence type="ECO:0000313" key="2">
    <source>
        <dbReference type="EMBL" id="KAF5243259.1"/>
    </source>
</evidence>
<organism evidence="2 3">
    <name type="scientific">Fusarium anthophilum</name>
    <dbReference type="NCBI Taxonomy" id="48485"/>
    <lineage>
        <taxon>Eukaryota</taxon>
        <taxon>Fungi</taxon>
        <taxon>Dikarya</taxon>
        <taxon>Ascomycota</taxon>
        <taxon>Pezizomycotina</taxon>
        <taxon>Sordariomycetes</taxon>
        <taxon>Hypocreomycetidae</taxon>
        <taxon>Hypocreales</taxon>
        <taxon>Nectriaceae</taxon>
        <taxon>Fusarium</taxon>
        <taxon>Fusarium fujikuroi species complex</taxon>
    </lineage>
</organism>
<dbReference type="Proteomes" id="UP000573603">
    <property type="component" value="Unassembled WGS sequence"/>
</dbReference>
<sequence length="201" mass="20305">MKLQVGLLVLWASTAMAACQPGTVPGPYTAQNVDFDVICGKGLSGTSYSTQASNQAGYIEMCMVACAVDSSCIGIVWDNIGMCTLFSSVSGLYDDYTDVAIRRQPTTSTSAPSSTTSSESITTSAASSFAPSASSTSSSASTTSSAAVGACSDGLVISNGAQLLVQCGSTITTGSAYNTPSSANEGDCWDSCVNDLSDSYG</sequence>
<comment type="caution">
    <text evidence="2">The sequence shown here is derived from an EMBL/GenBank/DDBJ whole genome shotgun (WGS) entry which is preliminary data.</text>
</comment>
<proteinExistence type="predicted"/>
<keyword evidence="3" id="KW-1185">Reference proteome</keyword>
<name>A0A8H5E0Z9_9HYPO</name>
<accession>A0A8H5E0Z9</accession>
<dbReference type="PROSITE" id="PS51257">
    <property type="entry name" value="PROKAR_LIPOPROTEIN"/>
    <property type="match status" value="1"/>
</dbReference>
<evidence type="ECO:0008006" key="4">
    <source>
        <dbReference type="Google" id="ProtNLM"/>
    </source>
</evidence>
<protein>
    <recommendedName>
        <fullName evidence="4">Apple domain-containing protein</fullName>
    </recommendedName>
</protein>
<dbReference type="EMBL" id="JABEVY010000193">
    <property type="protein sequence ID" value="KAF5243259.1"/>
    <property type="molecule type" value="Genomic_DNA"/>
</dbReference>
<keyword evidence="1" id="KW-0732">Signal</keyword>
<feature type="chain" id="PRO_5034472611" description="Apple domain-containing protein" evidence="1">
    <location>
        <begin position="18"/>
        <end position="201"/>
    </location>
</feature>
<evidence type="ECO:0000256" key="1">
    <source>
        <dbReference type="SAM" id="SignalP"/>
    </source>
</evidence>
<reference evidence="2 3" key="1">
    <citation type="journal article" date="2020" name="BMC Genomics">
        <title>Correction to: Identification and distribution of gene clusters required for synthesis of sphingolipid metabolism inhibitors in diverse species of the filamentous fungus Fusarium.</title>
        <authorList>
            <person name="Kim H.S."/>
            <person name="Lohmar J.M."/>
            <person name="Busman M."/>
            <person name="Brown D.W."/>
            <person name="Naumann T.A."/>
            <person name="Divon H.H."/>
            <person name="Lysoe E."/>
            <person name="Uhlig S."/>
            <person name="Proctor R.H."/>
        </authorList>
    </citation>
    <scope>NUCLEOTIDE SEQUENCE [LARGE SCALE GENOMIC DNA]</scope>
    <source>
        <strain evidence="2 3">NRRL 25214</strain>
    </source>
</reference>
<gene>
    <name evidence="2" type="ORF">FANTH_8268</name>
</gene>
<evidence type="ECO:0000313" key="3">
    <source>
        <dbReference type="Proteomes" id="UP000573603"/>
    </source>
</evidence>
<dbReference type="AlphaFoldDB" id="A0A8H5E0Z9"/>
<feature type="signal peptide" evidence="1">
    <location>
        <begin position="1"/>
        <end position="17"/>
    </location>
</feature>